<organism evidence="1 2">
    <name type="scientific">Flavobacterium arcticum</name>
    <dbReference type="NCBI Taxonomy" id="1784713"/>
    <lineage>
        <taxon>Bacteria</taxon>
        <taxon>Pseudomonadati</taxon>
        <taxon>Bacteroidota</taxon>
        <taxon>Flavobacteriia</taxon>
        <taxon>Flavobacteriales</taxon>
        <taxon>Flavobacteriaceae</taxon>
        <taxon>Flavobacterium</taxon>
    </lineage>
</organism>
<gene>
    <name evidence="1" type="ORF">DVK85_04895</name>
</gene>
<evidence type="ECO:0000313" key="1">
    <source>
        <dbReference type="EMBL" id="AXG73601.1"/>
    </source>
</evidence>
<dbReference type="KEGG" id="fat:DVK85_04895"/>
<accession>A0A345HAJ1</accession>
<dbReference type="Proteomes" id="UP000253951">
    <property type="component" value="Chromosome"/>
</dbReference>
<reference evidence="1 2" key="1">
    <citation type="submission" date="2018-07" db="EMBL/GenBank/DDBJ databases">
        <title>Complete genome sequence of Flavobacterium arcticum type strain SM1502T.</title>
        <authorList>
            <person name="Li Y."/>
            <person name="Li D.-D."/>
        </authorList>
    </citation>
    <scope>NUCLEOTIDE SEQUENCE [LARGE SCALE GENOMIC DNA]</scope>
    <source>
        <strain evidence="1 2">SM1502</strain>
    </source>
</reference>
<proteinExistence type="predicted"/>
<dbReference type="OrthoDB" id="1454038at2"/>
<keyword evidence="2" id="KW-1185">Reference proteome</keyword>
<sequence>MAYNPEYFKVGQIETYMRPVTYNGNNFQEYIHCKVVEHLEIGRDNIPEKIKVLQIHNLLDFLNGIRTDVSEKELYVNSVNPLVNISRNIKTY</sequence>
<evidence type="ECO:0000313" key="2">
    <source>
        <dbReference type="Proteomes" id="UP000253951"/>
    </source>
</evidence>
<protein>
    <submittedName>
        <fullName evidence="1">Uncharacterized protein</fullName>
    </submittedName>
</protein>
<name>A0A345HAJ1_9FLAO</name>
<dbReference type="AlphaFoldDB" id="A0A345HAJ1"/>
<dbReference type="RefSeq" id="WP_114677361.1">
    <property type="nucleotide sequence ID" value="NZ_CP031188.1"/>
</dbReference>
<dbReference type="EMBL" id="CP031188">
    <property type="protein sequence ID" value="AXG73601.1"/>
    <property type="molecule type" value="Genomic_DNA"/>
</dbReference>